<dbReference type="RefSeq" id="WP_069679176.1">
    <property type="nucleotide sequence ID" value="NZ_CP017253.2"/>
</dbReference>
<proteinExistence type="predicted"/>
<reference evidence="3" key="1">
    <citation type="submission" date="2016-09" db="EMBL/GenBank/DDBJ databases">
        <title>Genomics of Clostridium taeniosporum, an organism which forms endospores with ribbon-like appendages.</title>
        <authorList>
            <person name="Walker J.R."/>
        </authorList>
    </citation>
    <scope>NUCLEOTIDE SEQUENCE [LARGE SCALE GENOMIC DNA]</scope>
    <source>
        <strain evidence="3">1/k</strain>
    </source>
</reference>
<sequence>MKGKELIERLKNSGTIITLVSLVILVLTTNGVLVDNEKVMTTVQAICSIGVILGILNNPETDGVDLPFVSNKENKK</sequence>
<keyword evidence="1" id="KW-1133">Transmembrane helix</keyword>
<organism evidence="2 3">
    <name type="scientific">Clostridium taeniosporum</name>
    <dbReference type="NCBI Taxonomy" id="394958"/>
    <lineage>
        <taxon>Bacteria</taxon>
        <taxon>Bacillati</taxon>
        <taxon>Bacillota</taxon>
        <taxon>Clostridia</taxon>
        <taxon>Eubacteriales</taxon>
        <taxon>Clostridiaceae</taxon>
        <taxon>Clostridium</taxon>
    </lineage>
</organism>
<gene>
    <name evidence="2" type="ORF">BGI42_04495</name>
</gene>
<evidence type="ECO:0000313" key="2">
    <source>
        <dbReference type="EMBL" id="AOR23021.1"/>
    </source>
</evidence>
<dbReference type="AlphaFoldDB" id="A0A1D7XI55"/>
<name>A0A1D7XI55_9CLOT</name>
<keyword evidence="1" id="KW-0472">Membrane</keyword>
<evidence type="ECO:0008006" key="4">
    <source>
        <dbReference type="Google" id="ProtNLM"/>
    </source>
</evidence>
<dbReference type="OrthoDB" id="1935802at2"/>
<keyword evidence="3" id="KW-1185">Reference proteome</keyword>
<dbReference type="STRING" id="394958.BGI42_04495"/>
<keyword evidence="1" id="KW-0812">Transmembrane</keyword>
<dbReference type="EMBL" id="CP017253">
    <property type="protein sequence ID" value="AOR23021.1"/>
    <property type="molecule type" value="Genomic_DNA"/>
</dbReference>
<dbReference type="KEGG" id="ctae:BGI42_04495"/>
<evidence type="ECO:0000256" key="1">
    <source>
        <dbReference type="SAM" id="Phobius"/>
    </source>
</evidence>
<evidence type="ECO:0000313" key="3">
    <source>
        <dbReference type="Proteomes" id="UP000094652"/>
    </source>
</evidence>
<accession>A0A1D7XI55</accession>
<protein>
    <recommendedName>
        <fullName evidence="4">Holin</fullName>
    </recommendedName>
</protein>
<feature type="transmembrane region" description="Helical" evidence="1">
    <location>
        <begin position="12"/>
        <end position="33"/>
    </location>
</feature>
<dbReference type="Proteomes" id="UP000094652">
    <property type="component" value="Chromosome"/>
</dbReference>